<proteinExistence type="predicted"/>
<dbReference type="PANTHER" id="PTHR13283:SF10">
    <property type="entry name" value="FERM DOMAIN-CONTAINING PROTEIN 8"/>
    <property type="match status" value="1"/>
</dbReference>
<dbReference type="VEuPathDB" id="VectorBase:ACON002678"/>
<dbReference type="RefSeq" id="XP_040228196.2">
    <property type="nucleotide sequence ID" value="XM_040372262.2"/>
</dbReference>
<feature type="compositionally biased region" description="Low complexity" evidence="2">
    <location>
        <begin position="186"/>
        <end position="208"/>
    </location>
</feature>
<dbReference type="Gene3D" id="2.30.29.30">
    <property type="entry name" value="Pleckstrin-homology domain (PH domain)/Phosphotyrosine-binding domain (PTB)"/>
    <property type="match status" value="1"/>
</dbReference>
<name>A0A6E8VC58_ANOCL</name>
<dbReference type="RefSeq" id="XP_049462585.1">
    <property type="nucleotide sequence ID" value="XM_049606628.1"/>
</dbReference>
<evidence type="ECO:0000256" key="1">
    <source>
        <dbReference type="ARBA" id="ARBA00039547"/>
    </source>
</evidence>
<dbReference type="InterPro" id="IPR035963">
    <property type="entry name" value="FERM_2"/>
</dbReference>
<dbReference type="GO" id="GO:0009887">
    <property type="term" value="P:animal organ morphogenesis"/>
    <property type="evidence" value="ECO:0007669"/>
    <property type="project" value="UniProtKB-ARBA"/>
</dbReference>
<feature type="region of interest" description="Disordered" evidence="2">
    <location>
        <begin position="230"/>
        <end position="249"/>
    </location>
</feature>
<dbReference type="InterPro" id="IPR000299">
    <property type="entry name" value="FERM_domain"/>
</dbReference>
<dbReference type="VEuPathDB" id="VectorBase:ACMO_008314"/>
<feature type="compositionally biased region" description="Low complexity" evidence="2">
    <location>
        <begin position="342"/>
        <end position="365"/>
    </location>
</feature>
<dbReference type="GO" id="GO:0090090">
    <property type="term" value="P:negative regulation of canonical Wnt signaling pathway"/>
    <property type="evidence" value="ECO:0007669"/>
    <property type="project" value="TreeGrafter"/>
</dbReference>
<evidence type="ECO:0000259" key="3">
    <source>
        <dbReference type="PROSITE" id="PS50057"/>
    </source>
</evidence>
<protein>
    <recommendedName>
        <fullName evidence="1">FERM domain-containing protein 8</fullName>
    </recommendedName>
</protein>
<reference evidence="4" key="2">
    <citation type="submission" date="2020-05" db="UniProtKB">
        <authorList>
            <consortium name="EnsemblMetazoa"/>
        </authorList>
    </citation>
    <scope>IDENTIFICATION</scope>
    <source>
        <strain evidence="4">Ngousso</strain>
    </source>
</reference>
<feature type="region of interest" description="Disordered" evidence="2">
    <location>
        <begin position="275"/>
        <end position="385"/>
    </location>
</feature>
<dbReference type="GO" id="GO:0005886">
    <property type="term" value="C:plasma membrane"/>
    <property type="evidence" value="ECO:0007669"/>
    <property type="project" value="TreeGrafter"/>
</dbReference>
<feature type="region of interest" description="Disordered" evidence="2">
    <location>
        <begin position="407"/>
        <end position="427"/>
    </location>
</feature>
<dbReference type="InterPro" id="IPR057096">
    <property type="entry name" value="KRIT1_FRMD8_FERM_C"/>
</dbReference>
<feature type="region of interest" description="Disordered" evidence="2">
    <location>
        <begin position="186"/>
        <end position="223"/>
    </location>
</feature>
<evidence type="ECO:0000313" key="4">
    <source>
        <dbReference type="EnsemblMetazoa" id="ACON002678-PA"/>
    </source>
</evidence>
<accession>A0A6E8VC58</accession>
<dbReference type="SUPFAM" id="SSF47031">
    <property type="entry name" value="Second domain of FERM"/>
    <property type="match status" value="1"/>
</dbReference>
<organism evidence="4 5">
    <name type="scientific">Anopheles coluzzii</name>
    <name type="common">African malaria mosquito</name>
    <dbReference type="NCBI Taxonomy" id="1518534"/>
    <lineage>
        <taxon>Eukaryota</taxon>
        <taxon>Metazoa</taxon>
        <taxon>Ecdysozoa</taxon>
        <taxon>Arthropoda</taxon>
        <taxon>Hexapoda</taxon>
        <taxon>Insecta</taxon>
        <taxon>Pterygota</taxon>
        <taxon>Neoptera</taxon>
        <taxon>Endopterygota</taxon>
        <taxon>Diptera</taxon>
        <taxon>Nematocera</taxon>
        <taxon>Culicoidea</taxon>
        <taxon>Culicidae</taxon>
        <taxon>Anophelinae</taxon>
        <taxon>Anopheles</taxon>
    </lineage>
</organism>
<dbReference type="InterPro" id="IPR014352">
    <property type="entry name" value="FERM/acyl-CoA-bd_prot_sf"/>
</dbReference>
<dbReference type="InterPro" id="IPR019748">
    <property type="entry name" value="FERM_central"/>
</dbReference>
<dbReference type="Pfam" id="PF00373">
    <property type="entry name" value="FERM_M"/>
    <property type="match status" value="1"/>
</dbReference>
<dbReference type="AlphaFoldDB" id="A0A6E8VC58"/>
<dbReference type="Gene3D" id="3.10.20.90">
    <property type="entry name" value="Phosphatidylinositol 3-kinase Catalytic Subunit, Chain A, domain 1"/>
    <property type="match status" value="1"/>
</dbReference>
<sequence length="875" mass="92614">MPVGNVSYYHRRKYSPQAPPDHQSRIFFGDYARPDGGSERSRSNGSISSVATTQSSSSCVSVHSSAASLADAANANLLAVVSAPQGVESDSSPVPKCVDSAGSCGGGGGIGTTTTTTTTTTSSGSNCCVRAAAAAGESGSVGASQQVPSSRTCASESATGYEGQRGTVVRAGGSYHSGGGSIGVVNSGNISGSGQQRRVAGGANSSNSSGGGGSVNNTNKSKDQANGQLLLSPAGAGTTSSATSRSAPLQPVKSASFAVAGSGLLAGGSLAPGGTSYSQVSSSAFGTSRLGSNEEQRSHLSPGPVSNTTSGSYQLSQGNGNETLLHQPKASTTTGNSNSAAKQQQSLYSKQQPQPQQQQKQLQQSTASVASGPNLPPNVVASYPSSSSAAATSAGLWSEDNPFVVSSATAQQQQQQQQQLPPHSSGVNVNVTVNVVARPVTASTMTTTTATTTSTTTLAPPRPMQKVIPTVVYLMSRIAVHMEIEGTAQCPAQVMLAAALGCEELGITNKLLAQSVFGLWMTSPLLEVQLKPHHRPYAVRVAWSKLLDKHSHGNELEKLSDEPMTTLRRNVFFSRRDEEKIKDPRILELLYEEARHNVLLGRYVMEPSQSIMLGGIQARIELGPYNSHTHTTSYFRENQFRFLPAHVAKSSSWSWLPISQRSSAEVRLLEQFKRVPTTATTKKLMRKYLEFCWGLPFYGAAYFHGQVEQPVRGLMSLMQQKDLPVLIAVNERGIFVIDQIECTLLLGLKYEEFSWEYAKPSNVNDPECLPCIFLQFGAVENGIAATKLMQIFSRQAAMVDALITHFIEQDKRRKESGADADQAAGGLADNTYVETNPIKNNGIGVLSNKFARLTLATFDDEGRCIGQTGSLSISY</sequence>
<dbReference type="InterPro" id="IPR051594">
    <property type="entry name" value="KRIT1/FRMD8"/>
</dbReference>
<feature type="compositionally biased region" description="Basic and acidic residues" evidence="2">
    <location>
        <begin position="32"/>
        <end position="42"/>
    </location>
</feature>
<feature type="compositionally biased region" description="Polar residues" evidence="2">
    <location>
        <begin position="304"/>
        <end position="341"/>
    </location>
</feature>
<dbReference type="VEuPathDB" id="VectorBase:ACON2_040907"/>
<feature type="compositionally biased region" description="Low complexity" evidence="2">
    <location>
        <begin position="232"/>
        <end position="249"/>
    </location>
</feature>
<dbReference type="EnsemblMetazoa" id="ACON002678-RA">
    <property type="protein sequence ID" value="ACON002678-PA"/>
    <property type="gene ID" value="ACON002678"/>
</dbReference>
<dbReference type="Pfam" id="PF24522">
    <property type="entry name" value="KRIT1_FRMD8_FERM_C"/>
    <property type="match status" value="1"/>
</dbReference>
<dbReference type="RefSeq" id="XP_040228197.2">
    <property type="nucleotide sequence ID" value="XM_040372263.2"/>
</dbReference>
<dbReference type="CDD" id="cd14473">
    <property type="entry name" value="FERM_B-lobe"/>
    <property type="match status" value="1"/>
</dbReference>
<reference key="1">
    <citation type="journal article" date="2019" name="Genes (Basel)">
        <title>A High-Quality De novo Genome Assembly from a Single Mosquito Using PacBio Sequencing.</title>
        <authorList>
            <person name="Kingan S.B."/>
            <person name="Heaton H."/>
            <person name="Cudini J."/>
            <person name="Lambert C.C."/>
            <person name="Baybayan P."/>
            <person name="Galvin B.D."/>
            <person name="Durbin R."/>
            <person name="Korlach J."/>
            <person name="Lawniczak M.K.N."/>
        </authorList>
    </citation>
    <scope>NUCLEOTIDE SEQUENCE [LARGE SCALE GENOMIC DNA]</scope>
    <source>
        <strain>Mali-NIH</strain>
    </source>
</reference>
<dbReference type="InterPro" id="IPR019749">
    <property type="entry name" value="Band_41_domain"/>
</dbReference>
<dbReference type="FunFam" id="1.20.80.10:FF:000029">
    <property type="entry name" value="Uncharacterized protein, isoform A"/>
    <property type="match status" value="1"/>
</dbReference>
<dbReference type="PROSITE" id="PS50057">
    <property type="entry name" value="FERM_3"/>
    <property type="match status" value="1"/>
</dbReference>
<keyword evidence="5" id="KW-1185">Reference proteome</keyword>
<dbReference type="InterPro" id="IPR011993">
    <property type="entry name" value="PH-like_dom_sf"/>
</dbReference>
<dbReference type="Gene3D" id="1.20.80.10">
    <property type="match status" value="1"/>
</dbReference>
<feature type="region of interest" description="Disordered" evidence="2">
    <location>
        <begin position="138"/>
        <end position="162"/>
    </location>
</feature>
<dbReference type="CTD" id="43019"/>
<feature type="compositionally biased region" description="Polar residues" evidence="2">
    <location>
        <begin position="145"/>
        <end position="158"/>
    </location>
</feature>
<dbReference type="Proteomes" id="UP001105220">
    <property type="component" value="Unplaced"/>
</dbReference>
<dbReference type="GO" id="GO:0030182">
    <property type="term" value="P:neuron differentiation"/>
    <property type="evidence" value="ECO:0007669"/>
    <property type="project" value="UniProtKB-ARBA"/>
</dbReference>
<dbReference type="GeneID" id="120952774"/>
<dbReference type="KEGG" id="acoz:120952774"/>
<feature type="compositionally biased region" description="Polar residues" evidence="2">
    <location>
        <begin position="277"/>
        <end position="291"/>
    </location>
</feature>
<evidence type="ECO:0000256" key="2">
    <source>
        <dbReference type="SAM" id="MobiDB-lite"/>
    </source>
</evidence>
<feature type="region of interest" description="Disordered" evidence="2">
    <location>
        <begin position="1"/>
        <end position="50"/>
    </location>
</feature>
<dbReference type="PANTHER" id="PTHR13283">
    <property type="entry name" value="KREV INTERACTION TRAPPED 1-RELATED"/>
    <property type="match status" value="1"/>
</dbReference>
<feature type="domain" description="FERM" evidence="3">
    <location>
        <begin position="468"/>
        <end position="814"/>
    </location>
</feature>
<evidence type="ECO:0000313" key="5">
    <source>
        <dbReference type="Proteomes" id="UP001105220"/>
    </source>
</evidence>
<dbReference type="SMART" id="SM00295">
    <property type="entry name" value="B41"/>
    <property type="match status" value="1"/>
</dbReference>